<name>A0ABT1S132_9FIRM</name>
<dbReference type="InterPro" id="IPR041233">
    <property type="entry name" value="Melibiase_C"/>
</dbReference>
<reference evidence="7 8" key="1">
    <citation type="submission" date="2022-06" db="EMBL/GenBank/DDBJ databases">
        <title>Isolation of gut microbiota from human fecal samples.</title>
        <authorList>
            <person name="Pamer E.G."/>
            <person name="Barat B."/>
            <person name="Waligurski E."/>
            <person name="Medina S."/>
            <person name="Paddock L."/>
            <person name="Mostad J."/>
        </authorList>
    </citation>
    <scope>NUCLEOTIDE SEQUENCE [LARGE SCALE GENOMIC DNA]</scope>
    <source>
        <strain evidence="7 8">DFI.9.73</strain>
    </source>
</reference>
<proteinExistence type="inferred from homology"/>
<comment type="catalytic activity">
    <reaction evidence="5">
        <text>Hydrolysis of terminal, non-reducing alpha-D-galactose residues in alpha-D-galactosides, including galactose oligosaccharides, galactomannans and galactolipids.</text>
        <dbReference type="EC" id="3.2.1.22"/>
    </reaction>
</comment>
<protein>
    <recommendedName>
        <fullName evidence="5">Alpha-galactosidase</fullName>
        <ecNumber evidence="5">3.2.1.22</ecNumber>
    </recommendedName>
    <alternativeName>
        <fullName evidence="5">Melibiase</fullName>
    </alternativeName>
</protein>
<evidence type="ECO:0000256" key="2">
    <source>
        <dbReference type="ARBA" id="ARBA00022729"/>
    </source>
</evidence>
<dbReference type="SUPFAM" id="SSF51445">
    <property type="entry name" value="(Trans)glycosidases"/>
    <property type="match status" value="1"/>
</dbReference>
<evidence type="ECO:0000256" key="4">
    <source>
        <dbReference type="ARBA" id="ARBA00023295"/>
    </source>
</evidence>
<dbReference type="PANTHER" id="PTHR11452">
    <property type="entry name" value="ALPHA-GALACTOSIDASE/ALPHA-N-ACETYLGALACTOSAMINIDASE"/>
    <property type="match status" value="1"/>
</dbReference>
<dbReference type="EC" id="3.2.1.22" evidence="5"/>
<dbReference type="PANTHER" id="PTHR11452:SF75">
    <property type="entry name" value="ALPHA-GALACTOSIDASE MEL1"/>
    <property type="match status" value="1"/>
</dbReference>
<dbReference type="InterPro" id="IPR013785">
    <property type="entry name" value="Aldolase_TIM"/>
</dbReference>
<dbReference type="Pfam" id="PF16499">
    <property type="entry name" value="Melibiase_2"/>
    <property type="match status" value="1"/>
</dbReference>
<dbReference type="InterPro" id="IPR017853">
    <property type="entry name" value="GH"/>
</dbReference>
<dbReference type="Gene3D" id="2.60.40.1180">
    <property type="entry name" value="Golgi alpha-mannosidase II"/>
    <property type="match status" value="1"/>
</dbReference>
<dbReference type="PROSITE" id="PS00512">
    <property type="entry name" value="ALPHA_GALACTOSIDASE"/>
    <property type="match status" value="1"/>
</dbReference>
<dbReference type="Proteomes" id="UP001524473">
    <property type="component" value="Unassembled WGS sequence"/>
</dbReference>
<keyword evidence="3 5" id="KW-0378">Hydrolase</keyword>
<dbReference type="RefSeq" id="WP_066860804.1">
    <property type="nucleotide sequence ID" value="NZ_CABKVV010000010.1"/>
</dbReference>
<gene>
    <name evidence="7" type="ORF">NE695_12035</name>
</gene>
<keyword evidence="5" id="KW-1015">Disulfide bond</keyword>
<feature type="domain" description="Alpha galactosidase C-terminal" evidence="6">
    <location>
        <begin position="307"/>
        <end position="378"/>
    </location>
</feature>
<evidence type="ECO:0000256" key="1">
    <source>
        <dbReference type="ARBA" id="ARBA00009743"/>
    </source>
</evidence>
<dbReference type="PRINTS" id="PR00740">
    <property type="entry name" value="GLHYDRLASE27"/>
</dbReference>
<evidence type="ECO:0000313" key="7">
    <source>
        <dbReference type="EMBL" id="MCQ4840638.1"/>
    </source>
</evidence>
<keyword evidence="8" id="KW-1185">Reference proteome</keyword>
<comment type="similarity">
    <text evidence="1 5">Belongs to the glycosyl hydrolase 27 family.</text>
</comment>
<dbReference type="SUPFAM" id="SSF51011">
    <property type="entry name" value="Glycosyl hydrolase domain"/>
    <property type="match status" value="1"/>
</dbReference>
<evidence type="ECO:0000259" key="6">
    <source>
        <dbReference type="Pfam" id="PF17801"/>
    </source>
</evidence>
<sequence length="385" mass="43324">MQNQYLGLTPPMGWNSWNTFTWNINEQLIRETADALVETGLKEAGYEYVVVDDCWSLKQRDADGRLQADPEKFPNGMKAVGDYLHSKGLKFGMYSCDGTHTCAGYPGSFEHEFQDAETFASWGVDYLKYDNCYKPRHADGEMLYKRMSLALRNCGRDILFSACNWGADNVHQWIQASGAQLFRSTGDIQDNWESIRSLALSQIEKAPFSGPFCHNDIDMLVVGIHGGSNNEYIGSLGGCTDEEYRTHFSLWAILNSPLMIGCDVRSMSGATLETLANRDVIAINQDIECRGPYRIPQWNNPENVFTLVKPLSDGSLGIGMFNFGDRRSEMSLQFWDMGLSAAAGMGLSFYDCWAHQEEGVFTERYAAQIEPHGCRMFRAKVVKAR</sequence>
<dbReference type="EMBL" id="JANFZH010000027">
    <property type="protein sequence ID" value="MCQ4840638.1"/>
    <property type="molecule type" value="Genomic_DNA"/>
</dbReference>
<organism evidence="7 8">
    <name type="scientific">Neglectibacter timonensis</name>
    <dbReference type="NCBI Taxonomy" id="1776382"/>
    <lineage>
        <taxon>Bacteria</taxon>
        <taxon>Bacillati</taxon>
        <taxon>Bacillota</taxon>
        <taxon>Clostridia</taxon>
        <taxon>Eubacteriales</taxon>
        <taxon>Oscillospiraceae</taxon>
        <taxon>Neglectibacter</taxon>
    </lineage>
</organism>
<dbReference type="InterPro" id="IPR013780">
    <property type="entry name" value="Glyco_hydro_b"/>
</dbReference>
<dbReference type="GeneID" id="90531275"/>
<dbReference type="GO" id="GO:0016787">
    <property type="term" value="F:hydrolase activity"/>
    <property type="evidence" value="ECO:0007669"/>
    <property type="project" value="UniProtKB-KW"/>
</dbReference>
<evidence type="ECO:0000313" key="8">
    <source>
        <dbReference type="Proteomes" id="UP001524473"/>
    </source>
</evidence>
<comment type="caution">
    <text evidence="7">The sequence shown here is derived from an EMBL/GenBank/DDBJ whole genome shotgun (WGS) entry which is preliminary data.</text>
</comment>
<dbReference type="InterPro" id="IPR002241">
    <property type="entry name" value="Glyco_hydro_27"/>
</dbReference>
<dbReference type="CDD" id="cd14792">
    <property type="entry name" value="GH27"/>
    <property type="match status" value="1"/>
</dbReference>
<accession>A0ABT1S132</accession>
<dbReference type="Pfam" id="PF17801">
    <property type="entry name" value="Melibiase_C"/>
    <property type="match status" value="1"/>
</dbReference>
<dbReference type="InterPro" id="IPR000111">
    <property type="entry name" value="Glyco_hydro_27/36_CS"/>
</dbReference>
<evidence type="ECO:0000256" key="3">
    <source>
        <dbReference type="ARBA" id="ARBA00022801"/>
    </source>
</evidence>
<evidence type="ECO:0000256" key="5">
    <source>
        <dbReference type="RuleBase" id="RU361168"/>
    </source>
</evidence>
<keyword evidence="2" id="KW-0732">Signal</keyword>
<dbReference type="Gene3D" id="3.20.20.70">
    <property type="entry name" value="Aldolase class I"/>
    <property type="match status" value="1"/>
</dbReference>
<keyword evidence="4 5" id="KW-0326">Glycosidase</keyword>